<comment type="caution">
    <text evidence="1">The sequence shown here is derived from an EMBL/GenBank/DDBJ whole genome shotgun (WGS) entry which is preliminary data.</text>
</comment>
<organism evidence="1 2">
    <name type="scientific">Paramecium octaurelia</name>
    <dbReference type="NCBI Taxonomy" id="43137"/>
    <lineage>
        <taxon>Eukaryota</taxon>
        <taxon>Sar</taxon>
        <taxon>Alveolata</taxon>
        <taxon>Ciliophora</taxon>
        <taxon>Intramacronucleata</taxon>
        <taxon>Oligohymenophorea</taxon>
        <taxon>Peniculida</taxon>
        <taxon>Parameciidae</taxon>
        <taxon>Paramecium</taxon>
    </lineage>
</organism>
<keyword evidence="2" id="KW-1185">Reference proteome</keyword>
<name>A0A8S1Y8A8_PAROT</name>
<dbReference type="OMA" id="ETQCKIN"/>
<accession>A0A8S1Y8A8</accession>
<protein>
    <submittedName>
        <fullName evidence="1">Uncharacterized protein</fullName>
    </submittedName>
</protein>
<gene>
    <name evidence="1" type="ORF">POCTA_138.1.T1420028</name>
</gene>
<sequence length="316" mass="36892">MKKKLDSSNISKSSGANDSRILKQTFNPLFKIYHIDRNILLCKSCKMLVFEKEAYQHLFDDQHVHILQKDFLRNQIKSASNHRRRGVKSNIKQKSFSQQCMKKQSEKDGLNKSRDITIGQSIKSHYQFASKLVEDLNLIGHSNLSLVVALLSETQCKINMLYDLNFSEISEQGSCFVIQQNKEPQLSYSINKQRIPEFLQQFVKKNLGSNKSIIDWKSRNKCSHLRYQIRQCCKKIAKLTNNKDYQQFLIGIRLNYLKGLGLKYQNDLNKQLQTEETGKVQLMQLNEKESQEEIQQLLGDQKKQNIRIVIKSKEDN</sequence>
<evidence type="ECO:0000313" key="2">
    <source>
        <dbReference type="Proteomes" id="UP000683925"/>
    </source>
</evidence>
<dbReference type="AlphaFoldDB" id="A0A8S1Y8A8"/>
<proteinExistence type="predicted"/>
<evidence type="ECO:0000313" key="1">
    <source>
        <dbReference type="EMBL" id="CAD8207774.1"/>
    </source>
</evidence>
<dbReference type="OrthoDB" id="10356705at2759"/>
<dbReference type="EMBL" id="CAJJDP010000143">
    <property type="protein sequence ID" value="CAD8207774.1"/>
    <property type="molecule type" value="Genomic_DNA"/>
</dbReference>
<dbReference type="Proteomes" id="UP000683925">
    <property type="component" value="Unassembled WGS sequence"/>
</dbReference>
<reference evidence="1" key="1">
    <citation type="submission" date="2021-01" db="EMBL/GenBank/DDBJ databases">
        <authorList>
            <consortium name="Genoscope - CEA"/>
            <person name="William W."/>
        </authorList>
    </citation>
    <scope>NUCLEOTIDE SEQUENCE</scope>
</reference>